<evidence type="ECO:0000313" key="7">
    <source>
        <dbReference type="Proteomes" id="UP001628179"/>
    </source>
</evidence>
<evidence type="ECO:0000256" key="3">
    <source>
        <dbReference type="SAM" id="MobiDB-lite"/>
    </source>
</evidence>
<dbReference type="SMART" id="SM00248">
    <property type="entry name" value="ANK"/>
    <property type="match status" value="7"/>
</dbReference>
<dbReference type="PROSITE" id="PS50297">
    <property type="entry name" value="ANK_REP_REGION"/>
    <property type="match status" value="2"/>
</dbReference>
<feature type="repeat" description="ANK" evidence="2">
    <location>
        <begin position="1189"/>
        <end position="1221"/>
    </location>
</feature>
<dbReference type="Pfam" id="PF24883">
    <property type="entry name" value="NPHP3_N"/>
    <property type="match status" value="1"/>
</dbReference>
<keyword evidence="2" id="KW-0040">ANK repeat</keyword>
<name>A0ABQ0GT40_9PEZI</name>
<feature type="compositionally biased region" description="Basic and acidic residues" evidence="3">
    <location>
        <begin position="816"/>
        <end position="828"/>
    </location>
</feature>
<keyword evidence="7" id="KW-1185">Reference proteome</keyword>
<dbReference type="InterPro" id="IPR036770">
    <property type="entry name" value="Ankyrin_rpt-contain_sf"/>
</dbReference>
<comment type="caution">
    <text evidence="6">The sequence shown here is derived from an EMBL/GenBank/DDBJ whole genome shotgun (WGS) entry which is preliminary data.</text>
</comment>
<sequence length="1304" mass="143334">MPVINDELGSEPKSQIALQSTVCAQSEPTSIGGVGQGIPGPFEPVQSMPKRDIWAAALERLSHQDRERFGLAKTGQRNAHEVLVEVLKATTQKKNECMEKRWKVVIKGRAIILRDVVEKISVWVSKVLKIGDIAVQYDPGQAALPWAAIRLILQATVNDVEVFGWVLQSIESIANLIATCRIFELRYTQHDASKLDIVDQLSNALVSLYTSILRYLTTILHYYSQGSAIRFVKSVVSPVADFEAAYAPIQAAKDEAWALAQLAEAEKSDRILSSLDRIEGSNDRAATTTMFETLGDALKELQEPIARATIQLADIHDGLKRETRARILRAISPIPYGVHHKTARKGRLEGSGQWLLQKPEYRSWRESSTSSVLWLHGIPGCGKTKLTSLVVDELGECDNLAYFYCMRNPAEPQRGQGAQILASLIRQLAGVSPDQPILPPVVALYEDAIAGLSDFENQAWTADETGSVLLELMGEYPAATIVLDALDEVNQEDRQELLDILSGLLRDSPNLLKIFISSRDNYDIALHFEGSPNIYIDADDNAADISSFINNQLKSAKLLHNRLPKDLEAKIVDALLRGARGMFRWVELQIQSLRPLKVAADIEARLGALPATLEGSYWELYQTITDSGDHAAALADFTFQWLMYARDTVTAGVVACIASSALPAGSAAAFTVAEIIDVCSNLVVSRNGSFEFAHLSVREFFEGLDKRKVDKFLPEHSNGHIAIACLRCLDSQIEIEGTKIIAAKTESAASSQSKDASEPIESAAQLATTTEFEHETKADSPAKCSDPTVPDKRIKPVEPGMQSADRNMENTYLNEIRIDGTESSDGKPRPLPPPGQDVPPSQHDNTEAVLYAANHWVYHVCESRDMRLTSPLADLIKTFLIAEAPGADAPYAVSEKFRMWCRIMQTRADLTYYWAEEKRLRDTFADPPNPIWLACLRGWHEVVGFLYTTKYKEIDSPRKLESLDYADPSSNQKPEVSPLWYALVSSNTALMETILSHCADPLQQRCTVITNTTLGLAAERGDEGSTKILLGTEHGGLDAEAEAFSGAAGKGHLEIVEMLLAHNAKVLSVGGYAAMRKACYNGHVRIVTFLLDRGVSTKQGAAFIHAAVFNQQLEVLQILLERRIGFSGLSKALIIAVSNHDQKSTDLLLSHGAQKEPPAVVREIKAGNLATAIRLIEAGYDISGRHLRQRRTPLHWAAERGYKDVANALLLANAPVNVYDGDRKTPLHLAATGGHEGCVELLLSNGADVMAEDAGGRIPLDWAEIRGHESTEAIIRDRMVRLMDELRKEKEALQDHGIGPGRGV</sequence>
<dbReference type="Gene3D" id="3.40.50.300">
    <property type="entry name" value="P-loop containing nucleotide triphosphate hydrolases"/>
    <property type="match status" value="1"/>
</dbReference>
<keyword evidence="1" id="KW-0677">Repeat</keyword>
<accession>A0ABQ0GT40</accession>
<feature type="compositionally biased region" description="Basic and acidic residues" evidence="3">
    <location>
        <begin position="771"/>
        <end position="780"/>
    </location>
</feature>
<dbReference type="Proteomes" id="UP001628179">
    <property type="component" value="Unassembled WGS sequence"/>
</dbReference>
<dbReference type="SUPFAM" id="SSF52540">
    <property type="entry name" value="P-loop containing nucleoside triphosphate hydrolases"/>
    <property type="match status" value="1"/>
</dbReference>
<dbReference type="InterPro" id="IPR056125">
    <property type="entry name" value="DUF7708"/>
</dbReference>
<evidence type="ECO:0000256" key="2">
    <source>
        <dbReference type="PROSITE-ProRule" id="PRU00023"/>
    </source>
</evidence>
<evidence type="ECO:0000313" key="6">
    <source>
        <dbReference type="EMBL" id="GAB1320899.1"/>
    </source>
</evidence>
<dbReference type="Pfam" id="PF12796">
    <property type="entry name" value="Ank_2"/>
    <property type="match status" value="2"/>
</dbReference>
<dbReference type="PRINTS" id="PR01415">
    <property type="entry name" value="ANKYRIN"/>
</dbReference>
<dbReference type="GeneID" id="98181851"/>
<feature type="domain" description="DUF7708" evidence="4">
    <location>
        <begin position="117"/>
        <end position="264"/>
    </location>
</feature>
<dbReference type="PROSITE" id="PS50088">
    <property type="entry name" value="ANK_REPEAT"/>
    <property type="match status" value="2"/>
</dbReference>
<dbReference type="EMBL" id="BAAFSV010000006">
    <property type="protein sequence ID" value="GAB1320899.1"/>
    <property type="molecule type" value="Genomic_DNA"/>
</dbReference>
<gene>
    <name evidence="6" type="ORF">MFIFM68171_11109</name>
</gene>
<evidence type="ECO:0000259" key="5">
    <source>
        <dbReference type="Pfam" id="PF24883"/>
    </source>
</evidence>
<dbReference type="PANTHER" id="PTHR10039">
    <property type="entry name" value="AMELOGENIN"/>
    <property type="match status" value="1"/>
</dbReference>
<evidence type="ECO:0000256" key="1">
    <source>
        <dbReference type="ARBA" id="ARBA00022737"/>
    </source>
</evidence>
<organism evidence="6 7">
    <name type="scientific">Madurella fahalii</name>
    <dbReference type="NCBI Taxonomy" id="1157608"/>
    <lineage>
        <taxon>Eukaryota</taxon>
        <taxon>Fungi</taxon>
        <taxon>Dikarya</taxon>
        <taxon>Ascomycota</taxon>
        <taxon>Pezizomycotina</taxon>
        <taxon>Sordariomycetes</taxon>
        <taxon>Sordariomycetidae</taxon>
        <taxon>Sordariales</taxon>
        <taxon>Sordariales incertae sedis</taxon>
        <taxon>Madurella</taxon>
    </lineage>
</organism>
<feature type="region of interest" description="Disordered" evidence="3">
    <location>
        <begin position="768"/>
        <end position="843"/>
    </location>
</feature>
<dbReference type="InterPro" id="IPR027417">
    <property type="entry name" value="P-loop_NTPase"/>
</dbReference>
<dbReference type="PANTHER" id="PTHR10039:SF16">
    <property type="entry name" value="GPI INOSITOL-DEACYLASE"/>
    <property type="match status" value="1"/>
</dbReference>
<dbReference type="Pfam" id="PF24809">
    <property type="entry name" value="DUF7708"/>
    <property type="match status" value="1"/>
</dbReference>
<protein>
    <submittedName>
        <fullName evidence="6">NACHT domain-containing protein</fullName>
    </submittedName>
</protein>
<dbReference type="InterPro" id="IPR002110">
    <property type="entry name" value="Ankyrin_rpt"/>
</dbReference>
<evidence type="ECO:0000259" key="4">
    <source>
        <dbReference type="Pfam" id="PF24809"/>
    </source>
</evidence>
<dbReference type="SUPFAM" id="SSF48403">
    <property type="entry name" value="Ankyrin repeat"/>
    <property type="match status" value="1"/>
</dbReference>
<dbReference type="Gene3D" id="1.25.40.20">
    <property type="entry name" value="Ankyrin repeat-containing domain"/>
    <property type="match status" value="3"/>
</dbReference>
<reference evidence="6 7" key="1">
    <citation type="submission" date="2024-09" db="EMBL/GenBank/DDBJ databases">
        <title>Itraconazole resistance in Madurella fahalii resulting from another homologue of gene encoding cytochrome P450 14-alpha sterol demethylase (CYP51).</title>
        <authorList>
            <person name="Yoshioka I."/>
            <person name="Fahal A.H."/>
            <person name="Kaneko S."/>
            <person name="Yaguchi T."/>
        </authorList>
    </citation>
    <scope>NUCLEOTIDE SEQUENCE [LARGE SCALE GENOMIC DNA]</scope>
    <source>
        <strain evidence="6 7">IFM 68171</strain>
    </source>
</reference>
<feature type="domain" description="Nephrocystin 3-like N-terminal" evidence="5">
    <location>
        <begin position="350"/>
        <end position="519"/>
    </location>
</feature>
<proteinExistence type="predicted"/>
<feature type="repeat" description="ANK" evidence="2">
    <location>
        <begin position="1222"/>
        <end position="1254"/>
    </location>
</feature>
<dbReference type="RefSeq" id="XP_070922629.1">
    <property type="nucleotide sequence ID" value="XM_071066528.1"/>
</dbReference>
<dbReference type="InterPro" id="IPR056884">
    <property type="entry name" value="NPHP3-like_N"/>
</dbReference>